<dbReference type="STRING" id="152573.SAMN04488051_102238"/>
<accession>A0A1H3ZKT8</accession>
<dbReference type="RefSeq" id="WP_091340314.1">
    <property type="nucleotide sequence ID" value="NZ_FNRM01000002.1"/>
</dbReference>
<sequence length="133" mass="14958">MFSTYPQFIELACQQAEPQRLLFVLAKVQLPKDATPEQKARFEQGEGGYLESVLCVDKLPEEVRDFAAFVDESKKTELDWDLAFISSMEGRAGFAPNSDEAVQPLKLMVQRIEAGQVANFLAVNKQGELLQFQ</sequence>
<keyword evidence="2" id="KW-1185">Reference proteome</keyword>
<name>A0A1H3ZKT8_ALKAM</name>
<dbReference type="EMBL" id="FNRM01000002">
    <property type="protein sequence ID" value="SEA24416.1"/>
    <property type="molecule type" value="Genomic_DNA"/>
</dbReference>
<dbReference type="OrthoDB" id="6182044at2"/>
<dbReference type="Proteomes" id="UP000198773">
    <property type="component" value="Unassembled WGS sequence"/>
</dbReference>
<evidence type="ECO:0000313" key="1">
    <source>
        <dbReference type="EMBL" id="SEA24416.1"/>
    </source>
</evidence>
<protein>
    <submittedName>
        <fullName evidence="1">Uncharacterized protein</fullName>
    </submittedName>
</protein>
<dbReference type="AlphaFoldDB" id="A0A1H3ZKT8"/>
<gene>
    <name evidence="1" type="ORF">SAMN04488051_102238</name>
</gene>
<evidence type="ECO:0000313" key="2">
    <source>
        <dbReference type="Proteomes" id="UP000198773"/>
    </source>
</evidence>
<reference evidence="1 2" key="1">
    <citation type="submission" date="2016-10" db="EMBL/GenBank/DDBJ databases">
        <authorList>
            <person name="de Groot N.N."/>
        </authorList>
    </citation>
    <scope>NUCLEOTIDE SEQUENCE [LARGE SCALE GENOMIC DNA]</scope>
    <source>
        <strain evidence="1 2">CGMCC 1.3430</strain>
    </source>
</reference>
<organism evidence="1 2">
    <name type="scientific">Alkalimonas amylolytica</name>
    <dbReference type="NCBI Taxonomy" id="152573"/>
    <lineage>
        <taxon>Bacteria</taxon>
        <taxon>Pseudomonadati</taxon>
        <taxon>Pseudomonadota</taxon>
        <taxon>Gammaproteobacteria</taxon>
        <taxon>Alkalimonas</taxon>
    </lineage>
</organism>
<proteinExistence type="predicted"/>